<organism evidence="1 2">
    <name type="scientific">Araneus ventricosus</name>
    <name type="common">Orbweaver spider</name>
    <name type="synonym">Epeira ventricosa</name>
    <dbReference type="NCBI Taxonomy" id="182803"/>
    <lineage>
        <taxon>Eukaryota</taxon>
        <taxon>Metazoa</taxon>
        <taxon>Ecdysozoa</taxon>
        <taxon>Arthropoda</taxon>
        <taxon>Chelicerata</taxon>
        <taxon>Arachnida</taxon>
        <taxon>Araneae</taxon>
        <taxon>Araneomorphae</taxon>
        <taxon>Entelegynae</taxon>
        <taxon>Araneoidea</taxon>
        <taxon>Araneidae</taxon>
        <taxon>Araneus</taxon>
    </lineage>
</organism>
<accession>A0A4Y2MK94</accession>
<evidence type="ECO:0000313" key="2">
    <source>
        <dbReference type="Proteomes" id="UP000499080"/>
    </source>
</evidence>
<proteinExistence type="predicted"/>
<gene>
    <name evidence="1" type="ORF">AVEN_249238_1</name>
</gene>
<name>A0A4Y2MK94_ARAVE</name>
<dbReference type="AlphaFoldDB" id="A0A4Y2MK94"/>
<evidence type="ECO:0000313" key="1">
    <source>
        <dbReference type="EMBL" id="GBN26824.1"/>
    </source>
</evidence>
<dbReference type="EMBL" id="BGPR01007434">
    <property type="protein sequence ID" value="GBN26824.1"/>
    <property type="molecule type" value="Genomic_DNA"/>
</dbReference>
<sequence length="86" mass="9205">MSYASVVDKTTHCPHCNHVVTMSGFPSTSKSTEPVAISSSYGTENGKILPQPISQTCEIPPASQDSSGFKLVKEKKKPKIFSSSIC</sequence>
<reference evidence="1 2" key="1">
    <citation type="journal article" date="2019" name="Sci. Rep.">
        <title>Orb-weaving spider Araneus ventricosus genome elucidates the spidroin gene catalogue.</title>
        <authorList>
            <person name="Kono N."/>
            <person name="Nakamura H."/>
            <person name="Ohtoshi R."/>
            <person name="Moran D.A.P."/>
            <person name="Shinohara A."/>
            <person name="Yoshida Y."/>
            <person name="Fujiwara M."/>
            <person name="Mori M."/>
            <person name="Tomita M."/>
            <person name="Arakawa K."/>
        </authorList>
    </citation>
    <scope>NUCLEOTIDE SEQUENCE [LARGE SCALE GENOMIC DNA]</scope>
</reference>
<comment type="caution">
    <text evidence="1">The sequence shown here is derived from an EMBL/GenBank/DDBJ whole genome shotgun (WGS) entry which is preliminary data.</text>
</comment>
<keyword evidence="2" id="KW-1185">Reference proteome</keyword>
<dbReference type="Proteomes" id="UP000499080">
    <property type="component" value="Unassembled WGS sequence"/>
</dbReference>
<protein>
    <submittedName>
        <fullName evidence="1">Uncharacterized protein</fullName>
    </submittedName>
</protein>